<protein>
    <submittedName>
        <fullName evidence="1">Uncharacterized protein</fullName>
    </submittedName>
</protein>
<reference evidence="1" key="1">
    <citation type="submission" date="2014-11" db="EMBL/GenBank/DDBJ databases">
        <authorList>
            <person name="Amaro Gonzalez C."/>
        </authorList>
    </citation>
    <scope>NUCLEOTIDE SEQUENCE</scope>
</reference>
<dbReference type="EMBL" id="GBXM01025684">
    <property type="protein sequence ID" value="JAH82893.1"/>
    <property type="molecule type" value="Transcribed_RNA"/>
</dbReference>
<proteinExistence type="predicted"/>
<organism evidence="1">
    <name type="scientific">Anguilla anguilla</name>
    <name type="common">European freshwater eel</name>
    <name type="synonym">Muraena anguilla</name>
    <dbReference type="NCBI Taxonomy" id="7936"/>
    <lineage>
        <taxon>Eukaryota</taxon>
        <taxon>Metazoa</taxon>
        <taxon>Chordata</taxon>
        <taxon>Craniata</taxon>
        <taxon>Vertebrata</taxon>
        <taxon>Euteleostomi</taxon>
        <taxon>Actinopterygii</taxon>
        <taxon>Neopterygii</taxon>
        <taxon>Teleostei</taxon>
        <taxon>Anguilliformes</taxon>
        <taxon>Anguillidae</taxon>
        <taxon>Anguilla</taxon>
    </lineage>
</organism>
<accession>A0A0E9W085</accession>
<evidence type="ECO:0000313" key="1">
    <source>
        <dbReference type="EMBL" id="JAH82893.1"/>
    </source>
</evidence>
<dbReference type="AlphaFoldDB" id="A0A0E9W085"/>
<reference evidence="1" key="2">
    <citation type="journal article" date="2015" name="Fish Shellfish Immunol.">
        <title>Early steps in the European eel (Anguilla anguilla)-Vibrio vulnificus interaction in the gills: Role of the RtxA13 toxin.</title>
        <authorList>
            <person name="Callol A."/>
            <person name="Pajuelo D."/>
            <person name="Ebbesson L."/>
            <person name="Teles M."/>
            <person name="MacKenzie S."/>
            <person name="Amaro C."/>
        </authorList>
    </citation>
    <scope>NUCLEOTIDE SEQUENCE</scope>
</reference>
<sequence length="42" mass="4592">MLSWLELPVESSVTSFPATFKTSFSGFSTYSGVGEHGVSYDR</sequence>
<name>A0A0E9W085_ANGAN</name>